<proteinExistence type="predicted"/>
<protein>
    <recommendedName>
        <fullName evidence="5">Clr5 domain-containing protein</fullName>
    </recommendedName>
</protein>
<dbReference type="OrthoDB" id="539213at2759"/>
<dbReference type="STRING" id="37992.A0A4Z0YIS9"/>
<keyword evidence="7" id="KW-1185">Reference proteome</keyword>
<dbReference type="Proteomes" id="UP000297716">
    <property type="component" value="Unassembled WGS sequence"/>
</dbReference>
<dbReference type="Pfam" id="PF14420">
    <property type="entry name" value="Clr5"/>
    <property type="match status" value="1"/>
</dbReference>
<dbReference type="PRINTS" id="PR01415">
    <property type="entry name" value="ANKYRIN"/>
</dbReference>
<feature type="repeat" description="ANK" evidence="3">
    <location>
        <begin position="917"/>
        <end position="951"/>
    </location>
</feature>
<feature type="repeat" description="ANK" evidence="3">
    <location>
        <begin position="1029"/>
        <end position="1061"/>
    </location>
</feature>
<evidence type="ECO:0000256" key="1">
    <source>
        <dbReference type="ARBA" id="ARBA00022737"/>
    </source>
</evidence>
<dbReference type="PROSITE" id="PS50088">
    <property type="entry name" value="ANK_REPEAT"/>
    <property type="match status" value="5"/>
</dbReference>
<keyword evidence="1" id="KW-0677">Repeat</keyword>
<evidence type="ECO:0000256" key="4">
    <source>
        <dbReference type="SAM" id="MobiDB-lite"/>
    </source>
</evidence>
<reference evidence="6 7" key="1">
    <citation type="submission" date="2019-03" db="EMBL/GenBank/DDBJ databases">
        <title>Draft genome sequence of Xylaria hypoxylon DSM 108379, a ubiquitous saprotrophic-parasitic fungi on hardwood.</title>
        <authorList>
            <person name="Buettner E."/>
            <person name="Leonhardt S."/>
            <person name="Gebauer A.M."/>
            <person name="Liers C."/>
            <person name="Hofrichter M."/>
            <person name="Kellner H."/>
        </authorList>
    </citation>
    <scope>NUCLEOTIDE SEQUENCE [LARGE SCALE GENOMIC DNA]</scope>
    <source>
        <strain evidence="6 7">DSM 108379</strain>
    </source>
</reference>
<dbReference type="InterPro" id="IPR002110">
    <property type="entry name" value="Ankyrin_rpt"/>
</dbReference>
<evidence type="ECO:0000256" key="2">
    <source>
        <dbReference type="ARBA" id="ARBA00023043"/>
    </source>
</evidence>
<feature type="region of interest" description="Disordered" evidence="4">
    <location>
        <begin position="201"/>
        <end position="237"/>
    </location>
</feature>
<feature type="compositionally biased region" description="Polar residues" evidence="4">
    <location>
        <begin position="205"/>
        <end position="237"/>
    </location>
</feature>
<evidence type="ECO:0000259" key="5">
    <source>
        <dbReference type="Pfam" id="PF14420"/>
    </source>
</evidence>
<feature type="repeat" description="ANK" evidence="3">
    <location>
        <begin position="954"/>
        <end position="991"/>
    </location>
</feature>
<dbReference type="PANTHER" id="PTHR24198">
    <property type="entry name" value="ANKYRIN REPEAT AND PROTEIN KINASE DOMAIN-CONTAINING PROTEIN"/>
    <property type="match status" value="1"/>
</dbReference>
<feature type="repeat" description="ANK" evidence="3">
    <location>
        <begin position="994"/>
        <end position="1026"/>
    </location>
</feature>
<feature type="repeat" description="ANK" evidence="3">
    <location>
        <begin position="656"/>
        <end position="688"/>
    </location>
</feature>
<evidence type="ECO:0000256" key="3">
    <source>
        <dbReference type="PROSITE-ProRule" id="PRU00023"/>
    </source>
</evidence>
<dbReference type="EMBL" id="SKBN01000083">
    <property type="protein sequence ID" value="TGJ83804.1"/>
    <property type="molecule type" value="Genomic_DNA"/>
</dbReference>
<dbReference type="SMART" id="SM00248">
    <property type="entry name" value="ANK"/>
    <property type="match status" value="8"/>
</dbReference>
<keyword evidence="2 3" id="KW-0040">ANK repeat</keyword>
<dbReference type="Gene3D" id="1.25.40.20">
    <property type="entry name" value="Ankyrin repeat-containing domain"/>
    <property type="match status" value="2"/>
</dbReference>
<accession>A0A4Z0YIS9</accession>
<dbReference type="SUPFAM" id="SSF48403">
    <property type="entry name" value="Ankyrin repeat"/>
    <property type="match status" value="2"/>
</dbReference>
<feature type="domain" description="Clr5" evidence="5">
    <location>
        <begin position="13"/>
        <end position="61"/>
    </location>
</feature>
<dbReference type="Pfam" id="PF12796">
    <property type="entry name" value="Ank_2"/>
    <property type="match status" value="1"/>
</dbReference>
<dbReference type="InterPro" id="IPR036770">
    <property type="entry name" value="Ankyrin_rpt-contain_sf"/>
</dbReference>
<dbReference type="PROSITE" id="PS50297">
    <property type="entry name" value="ANK_REP_REGION"/>
    <property type="match status" value="5"/>
</dbReference>
<dbReference type="AlphaFoldDB" id="A0A4Z0YIS9"/>
<evidence type="ECO:0000313" key="7">
    <source>
        <dbReference type="Proteomes" id="UP000297716"/>
    </source>
</evidence>
<dbReference type="InterPro" id="IPR025676">
    <property type="entry name" value="Clr5_dom"/>
</dbReference>
<sequence length="1103" mass="123331">MPPRRHRLDEQRDAVWKENEATLRRLYLKERKTLKDVKRAMESEHGFPTTPLSTYESKLRDLGLRKKMKRNDWHPVYQHYVNSGDRHTAIFFNGERIPWDRAWKEIRRSGARESNDDPGVVLPTDVIMRTPSPVLVARKAIPLYRPPIPWHISDAPLVGLSLDAMFHRLRLYDTPSNLLRIDMLNALQQFPTNILQESNEHSYNHRSSFNSTNPSTEHTLLHRPSTTSSQSSKHIGTNSDIDRLSSAMYRLANREVESTAPGKPLDASLDVMLNLTPKHVLLKVLESDSPTVRAAVGNIIKLSSELGRKTDFRDIVEAVGRCHPEWIIDYEYIRFAVAVGCVDTCRLLLQLRMRHLSKDNHSFCSPHYSYDYIDAVLGSVARGHVECAKMLYQHVTELDSTLLQPRDITASQIFCRFLITVATGSYMSSYQLFPFDLGNSAVLQIFDWFLEAGASVDLPAGIIKYTKYTSTHPQYTKYTPRNWMPTILDHIYFINFNLYSRLVGHSAIFLTEPTRSGIHLSAREGIDSLRTYLLSRSSHTPAQKDTFVGILLTEEFLRQEDTYRNLNLDLNALCTLLYHNINLPKFLSKLNASAMLFYVVRAVRKQGIHPEAHHIMKILTQKGAVIVPQVMSTAVETEGTALLELISSYGADFKSEGALALCTATKLGNYDAVNWLLDTGVDINATLEDNSEEEGSTIIAKASIRGEWYCYEIFGYMIGNTRELSSISCAMLEYLISRNINLRASPSDRSLRQLLRLIIEDGIKDISQDKTRLEYWAEVLKKVRVLLNAELLTDDPLSTEPCLLEACFGLTNYYTPLDGISLSKTLHLMDLMLEYGVPIKRSGVLALLIHHKAPSDNIQRVLDSGVDINAYCGQGLRDENTLRCTPLQAAAGVDSLDWVQLLVQKRADVNQPAKGYHGRTALQAACEGGHSNINVIKFLIANGADVNAPPSSNGGVTALQAACKGDDNNMININVIKFLIANGADVNAPPSSYTGVRAFQAAAMHGDFEIALLLLDNGANINALGVEENGYCALDGAVAFGKLDMVQFLLDSGALSDDRGESGYRGAIRVAELHQRFSIANMIRQHALKNGKSGEELSIHNLQ</sequence>
<comment type="caution">
    <text evidence="6">The sequence shown here is derived from an EMBL/GenBank/DDBJ whole genome shotgun (WGS) entry which is preliminary data.</text>
</comment>
<evidence type="ECO:0000313" key="6">
    <source>
        <dbReference type="EMBL" id="TGJ83804.1"/>
    </source>
</evidence>
<gene>
    <name evidence="6" type="ORF">E0Z10_g4956</name>
</gene>
<dbReference type="Pfam" id="PF13637">
    <property type="entry name" value="Ank_4"/>
    <property type="match status" value="1"/>
</dbReference>
<name>A0A4Z0YIS9_9PEZI</name>
<organism evidence="6 7">
    <name type="scientific">Xylaria hypoxylon</name>
    <dbReference type="NCBI Taxonomy" id="37992"/>
    <lineage>
        <taxon>Eukaryota</taxon>
        <taxon>Fungi</taxon>
        <taxon>Dikarya</taxon>
        <taxon>Ascomycota</taxon>
        <taxon>Pezizomycotina</taxon>
        <taxon>Sordariomycetes</taxon>
        <taxon>Xylariomycetidae</taxon>
        <taxon>Xylariales</taxon>
        <taxon>Xylariaceae</taxon>
        <taxon>Xylaria</taxon>
    </lineage>
</organism>
<dbReference type="PANTHER" id="PTHR24198:SF165">
    <property type="entry name" value="ANKYRIN REPEAT-CONTAINING PROTEIN-RELATED"/>
    <property type="match status" value="1"/>
</dbReference>